<name>A0A2P4X6B2_9STRA</name>
<reference evidence="2 3" key="1">
    <citation type="journal article" date="2017" name="Genome Biol. Evol.">
        <title>Phytophthora megakarya and P. palmivora, closely related causal agents of cacao black pod rot, underwent increases in genome sizes and gene numbers by different mechanisms.</title>
        <authorList>
            <person name="Ali S.S."/>
            <person name="Shao J."/>
            <person name="Lary D.J."/>
            <person name="Kronmiller B."/>
            <person name="Shen D."/>
            <person name="Strem M.D."/>
            <person name="Amoako-Attah I."/>
            <person name="Akrofi A.Y."/>
            <person name="Begoude B.A."/>
            <person name="Ten Hoopen G.M."/>
            <person name="Coulibaly K."/>
            <person name="Kebe B.I."/>
            <person name="Melnick R.L."/>
            <person name="Guiltinan M.J."/>
            <person name="Tyler B.M."/>
            <person name="Meinhardt L.W."/>
            <person name="Bailey B.A."/>
        </authorList>
    </citation>
    <scope>NUCLEOTIDE SEQUENCE [LARGE SCALE GENOMIC DNA]</scope>
    <source>
        <strain evidence="3">sbr112.9</strain>
    </source>
</reference>
<dbReference type="EMBL" id="NCKW01016339">
    <property type="protein sequence ID" value="POM61083.1"/>
    <property type="molecule type" value="Genomic_DNA"/>
</dbReference>
<dbReference type="Gene3D" id="3.30.1520.10">
    <property type="entry name" value="Phox-like domain"/>
    <property type="match status" value="1"/>
</dbReference>
<dbReference type="SUPFAM" id="SSF64268">
    <property type="entry name" value="PX domain"/>
    <property type="match status" value="1"/>
</dbReference>
<accession>A0A2P4X6B2</accession>
<dbReference type="Proteomes" id="UP000237271">
    <property type="component" value="Unassembled WGS sequence"/>
</dbReference>
<dbReference type="InterPro" id="IPR001683">
    <property type="entry name" value="PX_dom"/>
</dbReference>
<sequence>MAFGFGLLSDVQMLGFYQAQHARDRKPFLAYVLQVCTANAHFLVYRRYSQIASLAAKLHFHPPVGLPPKYALQVFPLTDAQLQQRFDGLQAFLRELMAHLSRQHAAGMHHDAQSHAGLDMQIFCDFVAHHRNRPPKPVKGELPDWARPIVTTTTWADVDSVTDSEDVGLESDDSEQELLETDDASTRFRNEVLQAEGNLSALWHCV</sequence>
<feature type="domain" description="PX" evidence="1">
    <location>
        <begin position="38"/>
        <end position="99"/>
    </location>
</feature>
<dbReference type="AlphaFoldDB" id="A0A2P4X6B2"/>
<dbReference type="InterPro" id="IPR036871">
    <property type="entry name" value="PX_dom_sf"/>
</dbReference>
<comment type="caution">
    <text evidence="2">The sequence shown here is derived from an EMBL/GenBank/DDBJ whole genome shotgun (WGS) entry which is preliminary data.</text>
</comment>
<dbReference type="GO" id="GO:0035091">
    <property type="term" value="F:phosphatidylinositol binding"/>
    <property type="evidence" value="ECO:0007669"/>
    <property type="project" value="InterPro"/>
</dbReference>
<organism evidence="2 3">
    <name type="scientific">Phytophthora palmivora</name>
    <dbReference type="NCBI Taxonomy" id="4796"/>
    <lineage>
        <taxon>Eukaryota</taxon>
        <taxon>Sar</taxon>
        <taxon>Stramenopiles</taxon>
        <taxon>Oomycota</taxon>
        <taxon>Peronosporomycetes</taxon>
        <taxon>Peronosporales</taxon>
        <taxon>Peronosporaceae</taxon>
        <taxon>Phytophthora</taxon>
    </lineage>
</organism>
<feature type="non-terminal residue" evidence="2">
    <location>
        <position position="206"/>
    </location>
</feature>
<evidence type="ECO:0000313" key="2">
    <source>
        <dbReference type="EMBL" id="POM61083.1"/>
    </source>
</evidence>
<evidence type="ECO:0000259" key="1">
    <source>
        <dbReference type="Pfam" id="PF00787"/>
    </source>
</evidence>
<protein>
    <submittedName>
        <fullName evidence="2">Regulator of chromosome condensation (RCC1)-like protein</fullName>
    </submittedName>
</protein>
<dbReference type="Pfam" id="PF00787">
    <property type="entry name" value="PX"/>
    <property type="match status" value="1"/>
</dbReference>
<evidence type="ECO:0000313" key="3">
    <source>
        <dbReference type="Proteomes" id="UP000237271"/>
    </source>
</evidence>
<gene>
    <name evidence="2" type="ORF">PHPALM_29958</name>
</gene>
<dbReference type="OrthoDB" id="76516at2759"/>
<dbReference type="CDD" id="cd06093">
    <property type="entry name" value="PX_domain"/>
    <property type="match status" value="1"/>
</dbReference>
<proteinExistence type="predicted"/>
<keyword evidence="3" id="KW-1185">Reference proteome</keyword>